<dbReference type="Pfam" id="PF02080">
    <property type="entry name" value="TrkA_C"/>
    <property type="match status" value="1"/>
</dbReference>
<feature type="domain" description="RCK N-terminal" evidence="7">
    <location>
        <begin position="1"/>
        <end position="116"/>
    </location>
</feature>
<keyword evidence="6" id="KW-0406">Ion transport</keyword>
<dbReference type="RefSeq" id="WP_338535403.1">
    <property type="nucleotide sequence ID" value="NZ_AP028654.1"/>
</dbReference>
<dbReference type="GO" id="GO:0005886">
    <property type="term" value="C:plasma membrane"/>
    <property type="evidence" value="ECO:0007669"/>
    <property type="project" value="InterPro"/>
</dbReference>
<keyword evidence="3" id="KW-0633">Potassium transport</keyword>
<dbReference type="PANTHER" id="PTHR43833">
    <property type="entry name" value="POTASSIUM CHANNEL PROTEIN 2-RELATED-RELATED"/>
    <property type="match status" value="1"/>
</dbReference>
<evidence type="ECO:0000256" key="3">
    <source>
        <dbReference type="ARBA" id="ARBA00022538"/>
    </source>
</evidence>
<keyword evidence="10" id="KW-1185">Reference proteome</keyword>
<feature type="domain" description="RCK C-terminal" evidence="8">
    <location>
        <begin position="135"/>
        <end position="222"/>
    </location>
</feature>
<evidence type="ECO:0000256" key="5">
    <source>
        <dbReference type="ARBA" id="ARBA00023027"/>
    </source>
</evidence>
<dbReference type="AlphaFoldDB" id="A0AAU9ENT6"/>
<name>A0AAU9ENT6_9FIRM</name>
<accession>A0AAU9ENT6</accession>
<evidence type="ECO:0000313" key="9">
    <source>
        <dbReference type="EMBL" id="BEP29789.1"/>
    </source>
</evidence>
<dbReference type="KEGG" id="hprf:HLPR_21200"/>
<dbReference type="PANTHER" id="PTHR43833:SF5">
    <property type="entry name" value="TRK SYSTEM POTASSIUM UPTAKE PROTEIN TRKA"/>
    <property type="match status" value="1"/>
</dbReference>
<evidence type="ECO:0000256" key="4">
    <source>
        <dbReference type="ARBA" id="ARBA00022958"/>
    </source>
</evidence>
<dbReference type="GO" id="GO:0015079">
    <property type="term" value="F:potassium ion transmembrane transporter activity"/>
    <property type="evidence" value="ECO:0007669"/>
    <property type="project" value="InterPro"/>
</dbReference>
<evidence type="ECO:0000256" key="2">
    <source>
        <dbReference type="ARBA" id="ARBA00022448"/>
    </source>
</evidence>
<dbReference type="Gene3D" id="3.30.70.1450">
    <property type="entry name" value="Regulator of K+ conductance, C-terminal domain"/>
    <property type="match status" value="1"/>
</dbReference>
<reference evidence="9 10" key="1">
    <citation type="submission" date="2023-08" db="EMBL/GenBank/DDBJ databases">
        <title>Helicovermis profunda gen. nov., sp. nov., a novel mesophilic, fermentative bacterium within the Bacillota from a deep-sea hydrothermal vent chimney.</title>
        <authorList>
            <person name="Miyazaki U."/>
            <person name="Mizutani D."/>
            <person name="Hashimoto Y."/>
            <person name="Tame A."/>
            <person name="Sawayama S."/>
            <person name="Miyazaki J."/>
            <person name="Takai K."/>
            <person name="Nakagawa S."/>
        </authorList>
    </citation>
    <scope>NUCLEOTIDE SEQUENCE [LARGE SCALE GENOMIC DNA]</scope>
    <source>
        <strain evidence="9 10">S502</strain>
    </source>
</reference>
<dbReference type="PROSITE" id="PS51201">
    <property type="entry name" value="RCK_N"/>
    <property type="match status" value="1"/>
</dbReference>
<dbReference type="Gene3D" id="3.40.50.720">
    <property type="entry name" value="NAD(P)-binding Rossmann-like Domain"/>
    <property type="match status" value="1"/>
</dbReference>
<keyword evidence="2" id="KW-0813">Transport</keyword>
<dbReference type="InterPro" id="IPR003148">
    <property type="entry name" value="RCK_N"/>
</dbReference>
<dbReference type="PRINTS" id="PR00335">
    <property type="entry name" value="KUPTAKETRKA"/>
</dbReference>
<dbReference type="InterPro" id="IPR006036">
    <property type="entry name" value="K_uptake_TrkA"/>
</dbReference>
<protein>
    <recommendedName>
        <fullName evidence="1">Trk system potassium uptake protein TrkA</fullName>
    </recommendedName>
</protein>
<dbReference type="PROSITE" id="PS51202">
    <property type="entry name" value="RCK_C"/>
    <property type="match status" value="1"/>
</dbReference>
<keyword evidence="5" id="KW-0520">NAD</keyword>
<dbReference type="InterPro" id="IPR006037">
    <property type="entry name" value="RCK_C"/>
</dbReference>
<dbReference type="SUPFAM" id="SSF51735">
    <property type="entry name" value="NAD(P)-binding Rossmann-fold domains"/>
    <property type="match status" value="1"/>
</dbReference>
<evidence type="ECO:0000256" key="1">
    <source>
        <dbReference type="ARBA" id="ARBA00017378"/>
    </source>
</evidence>
<dbReference type="InterPro" id="IPR036721">
    <property type="entry name" value="RCK_C_sf"/>
</dbReference>
<evidence type="ECO:0000256" key="6">
    <source>
        <dbReference type="ARBA" id="ARBA00023065"/>
    </source>
</evidence>
<keyword evidence="4" id="KW-0630">Potassium</keyword>
<dbReference type="InterPro" id="IPR050721">
    <property type="entry name" value="Trk_Ktr_HKT_K-transport"/>
</dbReference>
<organism evidence="9 10">
    <name type="scientific">Helicovermis profundi</name>
    <dbReference type="NCBI Taxonomy" id="3065157"/>
    <lineage>
        <taxon>Bacteria</taxon>
        <taxon>Bacillati</taxon>
        <taxon>Bacillota</taxon>
        <taxon>Clostridia</taxon>
        <taxon>Helicovermis</taxon>
    </lineage>
</organism>
<sequence>MFILIAGGGIVGRNITKSLAKNHDIVVIDKDEKNCEIIASKYGAVAINGDATNIRTLKDAGIEKADYALGVMRYDAQNLLFSLLAKNFNIKNIFVRMRDPEYKEAYEIAGATNIAHTVDMMTKKFIYDIENPEIRTVASLRNGRADISIITIPKKSWVFGKSISEITKMRNFPKEIVVAGIFNQDLDKFIVPRGDTIVEKNCQIFIVGKKENIKNAYEILVK</sequence>
<evidence type="ECO:0000259" key="8">
    <source>
        <dbReference type="PROSITE" id="PS51202"/>
    </source>
</evidence>
<dbReference type="Pfam" id="PF02254">
    <property type="entry name" value="TrkA_N"/>
    <property type="match status" value="1"/>
</dbReference>
<dbReference type="EMBL" id="AP028654">
    <property type="protein sequence ID" value="BEP29789.1"/>
    <property type="molecule type" value="Genomic_DNA"/>
</dbReference>
<dbReference type="InterPro" id="IPR036291">
    <property type="entry name" value="NAD(P)-bd_dom_sf"/>
</dbReference>
<proteinExistence type="predicted"/>
<evidence type="ECO:0000259" key="7">
    <source>
        <dbReference type="PROSITE" id="PS51201"/>
    </source>
</evidence>
<gene>
    <name evidence="9" type="ORF">HLPR_21200</name>
</gene>
<dbReference type="Proteomes" id="UP001321786">
    <property type="component" value="Chromosome"/>
</dbReference>
<dbReference type="SUPFAM" id="SSF116726">
    <property type="entry name" value="TrkA C-terminal domain-like"/>
    <property type="match status" value="1"/>
</dbReference>
<evidence type="ECO:0000313" key="10">
    <source>
        <dbReference type="Proteomes" id="UP001321786"/>
    </source>
</evidence>